<dbReference type="InParanoid" id="A0A2J7RBL0"/>
<reference evidence="1 2" key="1">
    <citation type="submission" date="2017-12" db="EMBL/GenBank/DDBJ databases">
        <title>Hemimetabolous genomes reveal molecular basis of termite eusociality.</title>
        <authorList>
            <person name="Harrison M.C."/>
            <person name="Jongepier E."/>
            <person name="Robertson H.M."/>
            <person name="Arning N."/>
            <person name="Bitard-Feildel T."/>
            <person name="Chao H."/>
            <person name="Childers C.P."/>
            <person name="Dinh H."/>
            <person name="Doddapaneni H."/>
            <person name="Dugan S."/>
            <person name="Gowin J."/>
            <person name="Greiner C."/>
            <person name="Han Y."/>
            <person name="Hu H."/>
            <person name="Hughes D.S.T."/>
            <person name="Huylmans A.-K."/>
            <person name="Kemena C."/>
            <person name="Kremer L.P.M."/>
            <person name="Lee S.L."/>
            <person name="Lopez-Ezquerra A."/>
            <person name="Mallet L."/>
            <person name="Monroy-Kuhn J.M."/>
            <person name="Moser A."/>
            <person name="Murali S.C."/>
            <person name="Muzny D.M."/>
            <person name="Otani S."/>
            <person name="Piulachs M.-D."/>
            <person name="Poelchau M."/>
            <person name="Qu J."/>
            <person name="Schaub F."/>
            <person name="Wada-Katsumata A."/>
            <person name="Worley K.C."/>
            <person name="Xie Q."/>
            <person name="Ylla G."/>
            <person name="Poulsen M."/>
            <person name="Gibbs R.A."/>
            <person name="Schal C."/>
            <person name="Richards S."/>
            <person name="Belles X."/>
            <person name="Korb J."/>
            <person name="Bornberg-Bauer E."/>
        </authorList>
    </citation>
    <scope>NUCLEOTIDE SEQUENCE [LARGE SCALE GENOMIC DNA]</scope>
    <source>
        <tissue evidence="1">Whole body</tissue>
    </source>
</reference>
<dbReference type="InterPro" id="IPR036397">
    <property type="entry name" value="RNaseH_sf"/>
</dbReference>
<proteinExistence type="predicted"/>
<keyword evidence="2" id="KW-1185">Reference proteome</keyword>
<accession>A0A2J7RBL0</accession>
<dbReference type="AlphaFoldDB" id="A0A2J7RBL0"/>
<evidence type="ECO:0000313" key="1">
    <source>
        <dbReference type="EMBL" id="PNF38226.1"/>
    </source>
</evidence>
<dbReference type="GO" id="GO:0003676">
    <property type="term" value="F:nucleic acid binding"/>
    <property type="evidence" value="ECO:0007669"/>
    <property type="project" value="InterPro"/>
</dbReference>
<dbReference type="Proteomes" id="UP000235965">
    <property type="component" value="Unassembled WGS sequence"/>
</dbReference>
<comment type="caution">
    <text evidence="1">The sequence shown here is derived from an EMBL/GenBank/DDBJ whole genome shotgun (WGS) entry which is preliminary data.</text>
</comment>
<organism evidence="1 2">
    <name type="scientific">Cryptotermes secundus</name>
    <dbReference type="NCBI Taxonomy" id="105785"/>
    <lineage>
        <taxon>Eukaryota</taxon>
        <taxon>Metazoa</taxon>
        <taxon>Ecdysozoa</taxon>
        <taxon>Arthropoda</taxon>
        <taxon>Hexapoda</taxon>
        <taxon>Insecta</taxon>
        <taxon>Pterygota</taxon>
        <taxon>Neoptera</taxon>
        <taxon>Polyneoptera</taxon>
        <taxon>Dictyoptera</taxon>
        <taxon>Blattodea</taxon>
        <taxon>Blattoidea</taxon>
        <taxon>Termitoidae</taxon>
        <taxon>Kalotermitidae</taxon>
        <taxon>Cryptotermitinae</taxon>
        <taxon>Cryptotermes</taxon>
    </lineage>
</organism>
<gene>
    <name evidence="1" type="ORF">B7P43_G12381</name>
</gene>
<dbReference type="Gene3D" id="3.30.420.10">
    <property type="entry name" value="Ribonuclease H-like superfamily/Ribonuclease H"/>
    <property type="match status" value="1"/>
</dbReference>
<protein>
    <submittedName>
        <fullName evidence="1">Uncharacterized protein</fullName>
    </submittedName>
</protein>
<name>A0A2J7RBL0_9NEOP</name>
<sequence length="88" mass="10208">MILAGHAARIIEEECPRRFFLWGYVKNIVYQVKINDLQHLKAHIRDAVAMITPNILQARIFVVPPREPTFKFTEKTILAGKNFDSFPL</sequence>
<dbReference type="EMBL" id="NEVH01005894">
    <property type="protein sequence ID" value="PNF38226.1"/>
    <property type="molecule type" value="Genomic_DNA"/>
</dbReference>
<evidence type="ECO:0000313" key="2">
    <source>
        <dbReference type="Proteomes" id="UP000235965"/>
    </source>
</evidence>